<dbReference type="InterPro" id="IPR036065">
    <property type="entry name" value="BolA-like_sf"/>
</dbReference>
<dbReference type="EMBL" id="AFRT01000737">
    <property type="protein sequence ID" value="ELU42760.1"/>
    <property type="molecule type" value="Genomic_DNA"/>
</dbReference>
<evidence type="ECO:0000256" key="2">
    <source>
        <dbReference type="SAM" id="MobiDB-lite"/>
    </source>
</evidence>
<dbReference type="GO" id="GO:0005829">
    <property type="term" value="C:cytosol"/>
    <property type="evidence" value="ECO:0007669"/>
    <property type="project" value="TreeGrafter"/>
</dbReference>
<keyword evidence="4" id="KW-1185">Reference proteome</keyword>
<dbReference type="Gene3D" id="3.10.20.90">
    <property type="entry name" value="Phosphatidylinositol 3-kinase Catalytic Subunit, Chain A, domain 1"/>
    <property type="match status" value="1"/>
</dbReference>
<protein>
    <submittedName>
        <fullName evidence="3">BolA domain-containing protein</fullName>
    </submittedName>
</protein>
<dbReference type="GO" id="GO:0005634">
    <property type="term" value="C:nucleus"/>
    <property type="evidence" value="ECO:0007669"/>
    <property type="project" value="TreeGrafter"/>
</dbReference>
<dbReference type="OrthoDB" id="4983at2759"/>
<feature type="compositionally biased region" description="Polar residues" evidence="2">
    <location>
        <begin position="15"/>
        <end position="26"/>
    </location>
</feature>
<feature type="region of interest" description="Disordered" evidence="2">
    <location>
        <begin position="1"/>
        <end position="26"/>
    </location>
</feature>
<dbReference type="Pfam" id="PF01722">
    <property type="entry name" value="BolA"/>
    <property type="match status" value="1"/>
</dbReference>
<comment type="caution">
    <text evidence="3">The sequence shown here is derived from an EMBL/GenBank/DDBJ whole genome shotgun (WGS) entry which is preliminary data.</text>
</comment>
<dbReference type="GO" id="GO:0006879">
    <property type="term" value="P:intracellular iron ion homeostasis"/>
    <property type="evidence" value="ECO:0007669"/>
    <property type="project" value="InterPro"/>
</dbReference>
<name>L8WXQ0_THACA</name>
<proteinExistence type="inferred from homology"/>
<reference evidence="3 4" key="1">
    <citation type="journal article" date="2013" name="Nat. Commun.">
        <title>The evolution and pathogenic mechanisms of the rice sheath blight pathogen.</title>
        <authorList>
            <person name="Zheng A."/>
            <person name="Lin R."/>
            <person name="Xu L."/>
            <person name="Qin P."/>
            <person name="Tang C."/>
            <person name="Ai P."/>
            <person name="Zhang D."/>
            <person name="Liu Y."/>
            <person name="Sun Z."/>
            <person name="Feng H."/>
            <person name="Wang Y."/>
            <person name="Chen Y."/>
            <person name="Liang X."/>
            <person name="Fu R."/>
            <person name="Li Q."/>
            <person name="Zhang J."/>
            <person name="Yu X."/>
            <person name="Xie Z."/>
            <person name="Ding L."/>
            <person name="Guan P."/>
            <person name="Tang J."/>
            <person name="Liang Y."/>
            <person name="Wang S."/>
            <person name="Deng Q."/>
            <person name="Li S."/>
            <person name="Zhu J."/>
            <person name="Wang L."/>
            <person name="Liu H."/>
            <person name="Li P."/>
        </authorList>
    </citation>
    <scope>NUCLEOTIDE SEQUENCE [LARGE SCALE GENOMIC DNA]</scope>
    <source>
        <strain evidence="4">AG-1 IA</strain>
    </source>
</reference>
<comment type="similarity">
    <text evidence="1">Belongs to the BolA/IbaG family.</text>
</comment>
<dbReference type="InterPro" id="IPR045115">
    <property type="entry name" value="BOL2"/>
</dbReference>
<dbReference type="GO" id="GO:0051537">
    <property type="term" value="F:2 iron, 2 sulfur cluster binding"/>
    <property type="evidence" value="ECO:0007669"/>
    <property type="project" value="InterPro"/>
</dbReference>
<accession>L8WXQ0</accession>
<evidence type="ECO:0000256" key="1">
    <source>
        <dbReference type="RuleBase" id="RU003860"/>
    </source>
</evidence>
<gene>
    <name evidence="3" type="ORF">AG1IA_03210</name>
</gene>
<dbReference type="SUPFAM" id="SSF82657">
    <property type="entry name" value="BolA-like"/>
    <property type="match status" value="1"/>
</dbReference>
<dbReference type="Proteomes" id="UP000011668">
    <property type="component" value="Unassembled WGS sequence"/>
</dbReference>
<feature type="region of interest" description="Disordered" evidence="2">
    <location>
        <begin position="156"/>
        <end position="177"/>
    </location>
</feature>
<dbReference type="PANTHER" id="PTHR12735">
    <property type="entry name" value="BOLA-LIKE PROTEIN-RELATED"/>
    <property type="match status" value="1"/>
</dbReference>
<sequence>MYSSTIAPVSRDIPFSSSTPQSDNGDLSTTTYFAMPISAASLETSLRNTFEPTHLEIQDTSNGCGENYAVVIVSKVFEGKMTLARHRLVNELLKDEISQMHAFSQIPEPKELLRARRTSTQNLFDQYLINDDLSDPIIPALVINIVAREDITVASTSQVDKPNSSASRSGLSTRDNRSHFKGLFPRWNENIQHAYTRS</sequence>
<dbReference type="HOGENOM" id="CLU_1378974_0_0_1"/>
<evidence type="ECO:0000313" key="3">
    <source>
        <dbReference type="EMBL" id="ELU42760.1"/>
    </source>
</evidence>
<dbReference type="InterPro" id="IPR002634">
    <property type="entry name" value="BolA"/>
</dbReference>
<feature type="compositionally biased region" description="Polar residues" evidence="2">
    <location>
        <begin position="156"/>
        <end position="173"/>
    </location>
</feature>
<dbReference type="AlphaFoldDB" id="L8WXQ0"/>
<evidence type="ECO:0000313" key="4">
    <source>
        <dbReference type="Proteomes" id="UP000011668"/>
    </source>
</evidence>
<organism evidence="3 4">
    <name type="scientific">Thanatephorus cucumeris (strain AG1-IA)</name>
    <name type="common">Rice sheath blight fungus</name>
    <name type="synonym">Rhizoctonia solani</name>
    <dbReference type="NCBI Taxonomy" id="983506"/>
    <lineage>
        <taxon>Eukaryota</taxon>
        <taxon>Fungi</taxon>
        <taxon>Dikarya</taxon>
        <taxon>Basidiomycota</taxon>
        <taxon>Agaricomycotina</taxon>
        <taxon>Agaricomycetes</taxon>
        <taxon>Cantharellales</taxon>
        <taxon>Ceratobasidiaceae</taxon>
        <taxon>Rhizoctonia</taxon>
        <taxon>Rhizoctonia solani AG-1</taxon>
    </lineage>
</organism>
<dbReference type="GO" id="GO:0051604">
    <property type="term" value="P:protein maturation"/>
    <property type="evidence" value="ECO:0007669"/>
    <property type="project" value="InterPro"/>
</dbReference>
<dbReference type="PANTHER" id="PTHR12735:SF27">
    <property type="entry name" value="BOLA-LIKE PROTEIN 2"/>
    <property type="match status" value="1"/>
</dbReference>
<dbReference type="STRING" id="983506.L8WXQ0"/>